<dbReference type="AlphaFoldDB" id="A0A553PHG7"/>
<organism evidence="1 2">
    <name type="scientific">Tigriopus californicus</name>
    <name type="common">Marine copepod</name>
    <dbReference type="NCBI Taxonomy" id="6832"/>
    <lineage>
        <taxon>Eukaryota</taxon>
        <taxon>Metazoa</taxon>
        <taxon>Ecdysozoa</taxon>
        <taxon>Arthropoda</taxon>
        <taxon>Crustacea</taxon>
        <taxon>Multicrustacea</taxon>
        <taxon>Hexanauplia</taxon>
        <taxon>Copepoda</taxon>
        <taxon>Harpacticoida</taxon>
        <taxon>Harpacticidae</taxon>
        <taxon>Tigriopus</taxon>
    </lineage>
</organism>
<accession>A0A553PHG7</accession>
<protein>
    <submittedName>
        <fullName evidence="1">Uncharacterized protein</fullName>
    </submittedName>
</protein>
<comment type="caution">
    <text evidence="1">The sequence shown here is derived from an EMBL/GenBank/DDBJ whole genome shotgun (WGS) entry which is preliminary data.</text>
</comment>
<name>A0A553PHG7_TIGCA</name>
<evidence type="ECO:0000313" key="1">
    <source>
        <dbReference type="EMBL" id="TRY77132.1"/>
    </source>
</evidence>
<dbReference type="EMBL" id="VCGU01000004">
    <property type="protein sequence ID" value="TRY77132.1"/>
    <property type="molecule type" value="Genomic_DNA"/>
</dbReference>
<dbReference type="InterPro" id="IPR005312">
    <property type="entry name" value="DUF1759"/>
</dbReference>
<evidence type="ECO:0000313" key="2">
    <source>
        <dbReference type="Proteomes" id="UP000318571"/>
    </source>
</evidence>
<dbReference type="Pfam" id="PF03564">
    <property type="entry name" value="DUF1759"/>
    <property type="match status" value="1"/>
</dbReference>
<keyword evidence="2" id="KW-1185">Reference proteome</keyword>
<proteinExistence type="predicted"/>
<gene>
    <name evidence="1" type="ORF">TCAL_12431</name>
</gene>
<reference evidence="1 2" key="1">
    <citation type="journal article" date="2018" name="Nat. Ecol. Evol.">
        <title>Genomic signatures of mitonuclear coevolution across populations of Tigriopus californicus.</title>
        <authorList>
            <person name="Barreto F.S."/>
            <person name="Watson E.T."/>
            <person name="Lima T.G."/>
            <person name="Willett C.S."/>
            <person name="Edmands S."/>
            <person name="Li W."/>
            <person name="Burton R.S."/>
        </authorList>
    </citation>
    <scope>NUCLEOTIDE SEQUENCE [LARGE SCALE GENOMIC DNA]</scope>
    <source>
        <strain evidence="1 2">San Diego</strain>
    </source>
</reference>
<sequence length="147" mass="16870">MVSRFYKMQYLVEALRGPAAKDLSGMPTTADNYENVVQNILKRFGWNRLVFRHIVHSILDQASPNSPGHKALRLMTEKICNQLAAIKRQKGTPIIDKLLLPILESKLPQDIREEWELKIAQKSGKELFYRNAIHVLRDCKGGVQRGF</sequence>
<dbReference type="Proteomes" id="UP000318571">
    <property type="component" value="Chromosome 5"/>
</dbReference>